<protein>
    <recommendedName>
        <fullName evidence="3">Butirosin biosynthesis protein H N-terminal domain-containing protein</fullName>
    </recommendedName>
</protein>
<evidence type="ECO:0000313" key="2">
    <source>
        <dbReference type="Proteomes" id="UP000306409"/>
    </source>
</evidence>
<evidence type="ECO:0000313" key="1">
    <source>
        <dbReference type="EMBL" id="QNU66155.1"/>
    </source>
</evidence>
<evidence type="ECO:0008006" key="3">
    <source>
        <dbReference type="Google" id="ProtNLM"/>
    </source>
</evidence>
<keyword evidence="2" id="KW-1185">Reference proteome</keyword>
<dbReference type="RefSeq" id="WP_137696900.1">
    <property type="nucleotide sequence ID" value="NZ_CP061336.1"/>
</dbReference>
<sequence>MKNESCILPVVYPPINGYPHKGALFSMLMAREECKPWVFNNFIQVYTLKDLCNKGVRTGTVDFFYNLYGDWTHFYLKSNPWIKFSSMPYDFLKLIKTDIIDFIKTCINKNLYLFFDIDMYYISAYKMHYNKTHFLHEIFIYGYDDDKKIFYMGDNTTGKYTLDQVTYDEIITSTNVILDLYRDDNEDAELYKYKEKAIYMMCVTKNVERNWQDPSFSKDIFEVNIKKIINDLKEYLLLDNYAEGYRYSNYYVFGIDCYNELMKFVRSAIENGQHVDRRAFYSFIEHKKLMLLRMEFLNDKYNDKYDLNQLIERYSNLVNEFNIILSSVLKANMIKDNDLWEKINVKLKECKEEDIVLMNEFIRILSQSEIL</sequence>
<gene>
    <name evidence="1" type="ORF">EHE19_014905</name>
</gene>
<dbReference type="KEGG" id="rher:EHE19_014905"/>
<name>A0A4U7JJF7_9FIRM</name>
<dbReference type="OrthoDB" id="1738415at2"/>
<reference evidence="1 2" key="1">
    <citation type="submission" date="2020-09" db="EMBL/GenBank/DDBJ databases">
        <title>Characterization and genome sequencing of Ruminiclostridium sp. nov. MA18.</title>
        <authorList>
            <person name="Rettenmaier R."/>
            <person name="Kowollik M.-L."/>
            <person name="Liebl W."/>
            <person name="Zverlov V."/>
        </authorList>
    </citation>
    <scope>NUCLEOTIDE SEQUENCE [LARGE SCALE GENOMIC DNA]</scope>
    <source>
        <strain evidence="1 2">MA18</strain>
    </source>
</reference>
<proteinExistence type="predicted"/>
<dbReference type="EMBL" id="CP061336">
    <property type="protein sequence ID" value="QNU66155.1"/>
    <property type="molecule type" value="Genomic_DNA"/>
</dbReference>
<accession>A0A4U7JJF7</accession>
<dbReference type="AlphaFoldDB" id="A0A4U7JJF7"/>
<organism evidence="1 2">
    <name type="scientific">Ruminiclostridium herbifermentans</name>
    <dbReference type="NCBI Taxonomy" id="2488810"/>
    <lineage>
        <taxon>Bacteria</taxon>
        <taxon>Bacillati</taxon>
        <taxon>Bacillota</taxon>
        <taxon>Clostridia</taxon>
        <taxon>Eubacteriales</taxon>
        <taxon>Oscillospiraceae</taxon>
        <taxon>Ruminiclostridium</taxon>
    </lineage>
</organism>
<dbReference type="Proteomes" id="UP000306409">
    <property type="component" value="Chromosome"/>
</dbReference>